<sequence length="127" mass="14019">MSLRIIAVGSETDEGAIRRLAANGAVVALDDWSSLFVHNEVSGAVDEISPDEHEQYVEIGTIHGRPADGDEEDLDGDGFLEGWVGRLGSHYFQKSKDPMGWEYLGELESDDDAFDMACGAEFDFERY</sequence>
<dbReference type="RefSeq" id="WP_133867135.1">
    <property type="nucleotide sequence ID" value="NZ_SOAU01000001.1"/>
</dbReference>
<evidence type="ECO:0000313" key="2">
    <source>
        <dbReference type="Proteomes" id="UP000294558"/>
    </source>
</evidence>
<reference evidence="1 2" key="1">
    <citation type="submission" date="2019-03" db="EMBL/GenBank/DDBJ databases">
        <title>Sequencing the genomes of 1000 actinobacteria strains.</title>
        <authorList>
            <person name="Klenk H.-P."/>
        </authorList>
    </citation>
    <scope>NUCLEOTIDE SEQUENCE [LARGE SCALE GENOMIC DNA]</scope>
    <source>
        <strain evidence="1 2">DSM 18936</strain>
    </source>
</reference>
<accession>A0A4R7HUZ0</accession>
<dbReference type="EMBL" id="SOAU01000001">
    <property type="protein sequence ID" value="TDT14605.1"/>
    <property type="molecule type" value="Genomic_DNA"/>
</dbReference>
<protein>
    <submittedName>
        <fullName evidence="1">Uncharacterized protein</fullName>
    </submittedName>
</protein>
<organism evidence="1 2">
    <name type="scientific">Ilumatobacter fluminis</name>
    <dbReference type="NCBI Taxonomy" id="467091"/>
    <lineage>
        <taxon>Bacteria</taxon>
        <taxon>Bacillati</taxon>
        <taxon>Actinomycetota</taxon>
        <taxon>Acidimicrobiia</taxon>
        <taxon>Acidimicrobiales</taxon>
        <taxon>Ilumatobacteraceae</taxon>
        <taxon>Ilumatobacter</taxon>
    </lineage>
</organism>
<evidence type="ECO:0000313" key="1">
    <source>
        <dbReference type="EMBL" id="TDT14605.1"/>
    </source>
</evidence>
<comment type="caution">
    <text evidence="1">The sequence shown here is derived from an EMBL/GenBank/DDBJ whole genome shotgun (WGS) entry which is preliminary data.</text>
</comment>
<dbReference type="Proteomes" id="UP000294558">
    <property type="component" value="Unassembled WGS sequence"/>
</dbReference>
<name>A0A4R7HUZ0_9ACTN</name>
<keyword evidence="2" id="KW-1185">Reference proteome</keyword>
<dbReference type="AlphaFoldDB" id="A0A4R7HUZ0"/>
<proteinExistence type="predicted"/>
<gene>
    <name evidence="1" type="ORF">BDK89_0160</name>
</gene>